<reference evidence="2" key="1">
    <citation type="submission" date="2023-10" db="EMBL/GenBank/DDBJ databases">
        <authorList>
            <person name="Domelevo Entfellner J.-B."/>
        </authorList>
    </citation>
    <scope>NUCLEOTIDE SEQUENCE</scope>
</reference>
<evidence type="ECO:0000313" key="3">
    <source>
        <dbReference type="Proteomes" id="UP001189624"/>
    </source>
</evidence>
<protein>
    <submittedName>
        <fullName evidence="2">Uncharacterized protein</fullName>
    </submittedName>
</protein>
<gene>
    <name evidence="2" type="ORF">AYBTSS11_LOCUS5084</name>
</gene>
<dbReference type="EMBL" id="OY731399">
    <property type="protein sequence ID" value="CAJ1931140.1"/>
    <property type="molecule type" value="Genomic_DNA"/>
</dbReference>
<dbReference type="AlphaFoldDB" id="A0AA86S257"/>
<accession>A0AA86S257</accession>
<proteinExistence type="predicted"/>
<feature type="compositionally biased region" description="Basic and acidic residues" evidence="1">
    <location>
        <begin position="73"/>
        <end position="90"/>
    </location>
</feature>
<sequence length="119" mass="12287">MGGCLGACGGEWPRGGLAVAANGRWWLRVVGEVGTGAMGGGGVKFEGMAIVGGGLRVARRGGKWVAGRERGHGCEGKRWRHSEGEGREEGLVDESEACVSGGGTEGLMEERSEEGRVSE</sequence>
<keyword evidence="3" id="KW-1185">Reference proteome</keyword>
<dbReference type="Gramene" id="rna-AYBTSS11_LOCUS5084">
    <property type="protein sequence ID" value="CAJ1931140.1"/>
    <property type="gene ID" value="gene-AYBTSS11_LOCUS5084"/>
</dbReference>
<feature type="compositionally biased region" description="Basic and acidic residues" evidence="1">
    <location>
        <begin position="108"/>
        <end position="119"/>
    </location>
</feature>
<evidence type="ECO:0000313" key="2">
    <source>
        <dbReference type="EMBL" id="CAJ1931140.1"/>
    </source>
</evidence>
<dbReference type="Proteomes" id="UP001189624">
    <property type="component" value="Chromosome 2"/>
</dbReference>
<name>A0AA86S257_9FABA</name>
<organism evidence="2 3">
    <name type="scientific">Sphenostylis stenocarpa</name>
    <dbReference type="NCBI Taxonomy" id="92480"/>
    <lineage>
        <taxon>Eukaryota</taxon>
        <taxon>Viridiplantae</taxon>
        <taxon>Streptophyta</taxon>
        <taxon>Embryophyta</taxon>
        <taxon>Tracheophyta</taxon>
        <taxon>Spermatophyta</taxon>
        <taxon>Magnoliopsida</taxon>
        <taxon>eudicotyledons</taxon>
        <taxon>Gunneridae</taxon>
        <taxon>Pentapetalae</taxon>
        <taxon>rosids</taxon>
        <taxon>fabids</taxon>
        <taxon>Fabales</taxon>
        <taxon>Fabaceae</taxon>
        <taxon>Papilionoideae</taxon>
        <taxon>50 kb inversion clade</taxon>
        <taxon>NPAAA clade</taxon>
        <taxon>indigoferoid/millettioid clade</taxon>
        <taxon>Phaseoleae</taxon>
        <taxon>Sphenostylis</taxon>
    </lineage>
</organism>
<feature type="region of interest" description="Disordered" evidence="1">
    <location>
        <begin position="73"/>
        <end position="119"/>
    </location>
</feature>
<evidence type="ECO:0000256" key="1">
    <source>
        <dbReference type="SAM" id="MobiDB-lite"/>
    </source>
</evidence>